<evidence type="ECO:0000313" key="3">
    <source>
        <dbReference type="Proteomes" id="UP001549162"/>
    </source>
</evidence>
<keyword evidence="2" id="KW-0346">Stress response</keyword>
<feature type="coiled-coil region" evidence="1">
    <location>
        <begin position="45"/>
        <end position="72"/>
    </location>
</feature>
<dbReference type="RefSeq" id="WP_354366622.1">
    <property type="nucleotide sequence ID" value="NZ_JBEPMA010000001.1"/>
</dbReference>
<dbReference type="InterPro" id="IPR008840">
    <property type="entry name" value="Sipho_Gp157"/>
</dbReference>
<accession>A0ABV2J8L6</accession>
<dbReference type="Pfam" id="PF05565">
    <property type="entry name" value="Sipho_Gp157"/>
    <property type="match status" value="1"/>
</dbReference>
<sequence length="156" mass="18090">MKLYELTEIYNNLLDIDLNDDDLKSALSNIDDEIEIKADNIAKVLKNMDADIVALKAEEDRLKNKRKSIVNRSKDLKEYLQKQMELIDKKKFKTTLFSFSIAKNRASIDIIDESKIPEDYFNVTRTPMKSDLLEAYQNGVLTEGLELVQTESLRIR</sequence>
<evidence type="ECO:0000256" key="1">
    <source>
        <dbReference type="SAM" id="Coils"/>
    </source>
</evidence>
<dbReference type="EMBL" id="JBEPMA010000001">
    <property type="protein sequence ID" value="MET3616616.1"/>
    <property type="molecule type" value="Genomic_DNA"/>
</dbReference>
<organism evidence="2 3">
    <name type="scientific">Peptoniphilus olsenii</name>
    <dbReference type="NCBI Taxonomy" id="411570"/>
    <lineage>
        <taxon>Bacteria</taxon>
        <taxon>Bacillati</taxon>
        <taxon>Bacillota</taxon>
        <taxon>Tissierellia</taxon>
        <taxon>Tissierellales</taxon>
        <taxon>Peptoniphilaceae</taxon>
        <taxon>Peptoniphilus</taxon>
    </lineage>
</organism>
<keyword evidence="3" id="KW-1185">Reference proteome</keyword>
<name>A0ABV2J8L6_9FIRM</name>
<protein>
    <submittedName>
        <fullName evidence="2">Transcriptional regulator of heat shock response</fullName>
    </submittedName>
</protein>
<gene>
    <name evidence="2" type="ORF">ABID14_000236</name>
</gene>
<comment type="caution">
    <text evidence="2">The sequence shown here is derived from an EMBL/GenBank/DDBJ whole genome shotgun (WGS) entry which is preliminary data.</text>
</comment>
<keyword evidence="1" id="KW-0175">Coiled coil</keyword>
<reference evidence="2 3" key="1">
    <citation type="submission" date="2024-06" db="EMBL/GenBank/DDBJ databases">
        <title>Genomic Encyclopedia of Type Strains, Phase IV (KMG-IV): sequencing the most valuable type-strain genomes for metagenomic binning, comparative biology and taxonomic classification.</title>
        <authorList>
            <person name="Goeker M."/>
        </authorList>
    </citation>
    <scope>NUCLEOTIDE SEQUENCE [LARGE SCALE GENOMIC DNA]</scope>
    <source>
        <strain evidence="2 3">DSM 21460</strain>
    </source>
</reference>
<evidence type="ECO:0000313" key="2">
    <source>
        <dbReference type="EMBL" id="MET3616616.1"/>
    </source>
</evidence>
<dbReference type="Proteomes" id="UP001549162">
    <property type="component" value="Unassembled WGS sequence"/>
</dbReference>
<proteinExistence type="predicted"/>